<dbReference type="CDD" id="cd00880">
    <property type="entry name" value="Era_like"/>
    <property type="match status" value="1"/>
</dbReference>
<feature type="domain" description="G" evidence="1">
    <location>
        <begin position="16"/>
        <end position="129"/>
    </location>
</feature>
<protein>
    <submittedName>
        <fullName evidence="4">[FeFe] hydrogenase H-cluster maturation GTPase HydF</fullName>
    </submittedName>
</protein>
<dbReference type="Pfam" id="PF18133">
    <property type="entry name" value="HydF_tetramer"/>
    <property type="match status" value="1"/>
</dbReference>
<dbReference type="RefSeq" id="WP_304123970.1">
    <property type="nucleotide sequence ID" value="NZ_DYZA01000235.1"/>
</dbReference>
<evidence type="ECO:0000259" key="1">
    <source>
        <dbReference type="Pfam" id="PF01926"/>
    </source>
</evidence>
<dbReference type="InterPro" id="IPR023873">
    <property type="entry name" value="FeFe-hyd_GTPase_HydF"/>
</dbReference>
<dbReference type="Gene3D" id="3.40.50.11410">
    <property type="match status" value="1"/>
</dbReference>
<evidence type="ECO:0000259" key="2">
    <source>
        <dbReference type="Pfam" id="PF18128"/>
    </source>
</evidence>
<sequence length="402" mass="44118">MADTINDTPRSGRLHIGVYGRRNAGKSSLVNAITGHETAIVSETAGTTTDPVYKSMEIHGLGPCVLIDTAGFDDVGPMGELRVEKTRLALEKTDIALLVVADEGELSREKEWVAAFRAGKKPFLIVLNKSDKLDEEGLRARSAFVARELGSEPVAVSAAGRLYLDGLREAMLRMVPADWGRMEITGKLCGEGDIVMLIMPQDIQAPQGRLILPQVQVTRELLDKKCIVASCTADKIERTLEALSRPPHLIITDSQVFGEVWKLKPEESMLTSFSILMAGYKGDIEEFIKGAEAIDRLTPHSRVLIAEACTHAPLAEDIGREKIPRRLRARFGESLDITMVSGTDFPSDLTPYDLIIHCGACMFNRTYMMSRVKKAREQGVPMCNYGVALAKLTGILDKVEHA</sequence>
<dbReference type="GO" id="GO:0005525">
    <property type="term" value="F:GTP binding"/>
    <property type="evidence" value="ECO:0007669"/>
    <property type="project" value="InterPro"/>
</dbReference>
<dbReference type="GO" id="GO:0002098">
    <property type="term" value="P:tRNA wobble uridine modification"/>
    <property type="evidence" value="ECO:0007669"/>
    <property type="project" value="TreeGrafter"/>
</dbReference>
<dbReference type="SUPFAM" id="SSF52540">
    <property type="entry name" value="P-loop containing nucleoside triphosphate hydrolases"/>
    <property type="match status" value="1"/>
</dbReference>
<dbReference type="Proteomes" id="UP000698963">
    <property type="component" value="Unassembled WGS sequence"/>
</dbReference>
<evidence type="ECO:0000259" key="3">
    <source>
        <dbReference type="Pfam" id="PF18133"/>
    </source>
</evidence>
<dbReference type="InterPro" id="IPR041606">
    <property type="entry name" value="HydF_dimer"/>
</dbReference>
<dbReference type="Pfam" id="PF18128">
    <property type="entry name" value="HydF_dimer"/>
    <property type="match status" value="1"/>
</dbReference>
<reference evidence="4" key="2">
    <citation type="submission" date="2021-09" db="EMBL/GenBank/DDBJ databases">
        <authorList>
            <person name="Gilroy R."/>
        </authorList>
    </citation>
    <scope>NUCLEOTIDE SEQUENCE</scope>
    <source>
        <strain evidence="4">ChiGjej2B2-19336</strain>
    </source>
</reference>
<accession>A0A921AXP4</accession>
<dbReference type="Gene3D" id="3.40.50.11420">
    <property type="match status" value="1"/>
</dbReference>
<dbReference type="EMBL" id="DYZA01000235">
    <property type="protein sequence ID" value="HJD98262.1"/>
    <property type="molecule type" value="Genomic_DNA"/>
</dbReference>
<gene>
    <name evidence="4" type="primary">hydF</name>
    <name evidence="4" type="ORF">K8W16_11535</name>
</gene>
<organism evidence="4 5">
    <name type="scientific">Mailhella massiliensis</name>
    <dbReference type="NCBI Taxonomy" id="1903261"/>
    <lineage>
        <taxon>Bacteria</taxon>
        <taxon>Pseudomonadati</taxon>
        <taxon>Thermodesulfobacteriota</taxon>
        <taxon>Desulfovibrionia</taxon>
        <taxon>Desulfovibrionales</taxon>
        <taxon>Desulfovibrionaceae</taxon>
        <taxon>Mailhella</taxon>
    </lineage>
</organism>
<feature type="domain" description="Hydrogen maturase F tetramerization" evidence="3">
    <location>
        <begin position="286"/>
        <end position="399"/>
    </location>
</feature>
<dbReference type="AlphaFoldDB" id="A0A921AXP4"/>
<dbReference type="InterPro" id="IPR005225">
    <property type="entry name" value="Small_GTP-bd"/>
</dbReference>
<proteinExistence type="predicted"/>
<evidence type="ECO:0000313" key="4">
    <source>
        <dbReference type="EMBL" id="HJD98262.1"/>
    </source>
</evidence>
<reference evidence="4" key="1">
    <citation type="journal article" date="2021" name="PeerJ">
        <title>Extensive microbial diversity within the chicken gut microbiome revealed by metagenomics and culture.</title>
        <authorList>
            <person name="Gilroy R."/>
            <person name="Ravi A."/>
            <person name="Getino M."/>
            <person name="Pursley I."/>
            <person name="Horton D.L."/>
            <person name="Alikhan N.F."/>
            <person name="Baker D."/>
            <person name="Gharbi K."/>
            <person name="Hall N."/>
            <person name="Watson M."/>
            <person name="Adriaenssens E.M."/>
            <person name="Foster-Nyarko E."/>
            <person name="Jarju S."/>
            <person name="Secka A."/>
            <person name="Antonio M."/>
            <person name="Oren A."/>
            <person name="Chaudhuri R.R."/>
            <person name="La Ragione R."/>
            <person name="Hildebrand F."/>
            <person name="Pallen M.J."/>
        </authorList>
    </citation>
    <scope>NUCLEOTIDE SEQUENCE</scope>
    <source>
        <strain evidence="4">ChiGjej2B2-19336</strain>
    </source>
</reference>
<comment type="caution">
    <text evidence="4">The sequence shown here is derived from an EMBL/GenBank/DDBJ whole genome shotgun (WGS) entry which is preliminary data.</text>
</comment>
<dbReference type="GO" id="GO:0030488">
    <property type="term" value="P:tRNA methylation"/>
    <property type="evidence" value="ECO:0007669"/>
    <property type="project" value="TreeGrafter"/>
</dbReference>
<name>A0A921AXP4_9BACT</name>
<dbReference type="NCBIfam" id="TIGR00231">
    <property type="entry name" value="small_GTP"/>
    <property type="match status" value="1"/>
</dbReference>
<dbReference type="NCBIfam" id="TIGR03918">
    <property type="entry name" value="GTP_HydF"/>
    <property type="match status" value="1"/>
</dbReference>
<dbReference type="GO" id="GO:0005737">
    <property type="term" value="C:cytoplasm"/>
    <property type="evidence" value="ECO:0007669"/>
    <property type="project" value="TreeGrafter"/>
</dbReference>
<feature type="domain" description="Hydrogen maturase F dimerization" evidence="2">
    <location>
        <begin position="186"/>
        <end position="282"/>
    </location>
</feature>
<dbReference type="PANTHER" id="PTHR42714">
    <property type="entry name" value="TRNA MODIFICATION GTPASE GTPBP3"/>
    <property type="match status" value="1"/>
</dbReference>
<dbReference type="InterPro" id="IPR040644">
    <property type="entry name" value="HydF_tetramer"/>
</dbReference>
<dbReference type="InterPro" id="IPR027417">
    <property type="entry name" value="P-loop_NTPase"/>
</dbReference>
<dbReference type="Pfam" id="PF01926">
    <property type="entry name" value="MMR_HSR1"/>
    <property type="match status" value="1"/>
</dbReference>
<dbReference type="PANTHER" id="PTHR42714:SF6">
    <property type="entry name" value="TRANSLATION INITIATION FACTOR IF-2"/>
    <property type="match status" value="1"/>
</dbReference>
<dbReference type="InterPro" id="IPR006073">
    <property type="entry name" value="GTP-bd"/>
</dbReference>
<dbReference type="Gene3D" id="3.40.50.300">
    <property type="entry name" value="P-loop containing nucleotide triphosphate hydrolases"/>
    <property type="match status" value="1"/>
</dbReference>
<evidence type="ECO:0000313" key="5">
    <source>
        <dbReference type="Proteomes" id="UP000698963"/>
    </source>
</evidence>